<keyword evidence="1" id="KW-0732">Signal</keyword>
<evidence type="ECO:0000256" key="1">
    <source>
        <dbReference type="SAM" id="SignalP"/>
    </source>
</evidence>
<comment type="caution">
    <text evidence="2">The sequence shown here is derived from an EMBL/GenBank/DDBJ whole genome shotgun (WGS) entry which is preliminary data.</text>
</comment>
<dbReference type="EMBL" id="JAINVV010000001">
    <property type="protein sequence ID" value="MBY8820808.1"/>
    <property type="molecule type" value="Genomic_DNA"/>
</dbReference>
<dbReference type="Proteomes" id="UP000706039">
    <property type="component" value="Unassembled WGS sequence"/>
</dbReference>
<accession>A0ABS7PHN9</accession>
<proteinExistence type="predicted"/>
<protein>
    <submittedName>
        <fullName evidence="2">Cytochrome C</fullName>
    </submittedName>
</protein>
<evidence type="ECO:0000313" key="2">
    <source>
        <dbReference type="EMBL" id="MBY8820808.1"/>
    </source>
</evidence>
<evidence type="ECO:0000313" key="3">
    <source>
        <dbReference type="Proteomes" id="UP000706039"/>
    </source>
</evidence>
<dbReference type="RefSeq" id="WP_222987917.1">
    <property type="nucleotide sequence ID" value="NZ_JAINVV010000001.1"/>
</dbReference>
<sequence length="152" mass="15826">MKLATALALLAAGVAATGGVAAGIAMPGVEKPARAHSNWILKCQGCHRADASGTPQTTPAMAGIIGTFLKTPEGRDYLARVPGVASAALPDAELAELLNWTLLRFDPARVPKDFKPYTPNEVGQLRSRPLRTEAAQTRARILAEIASGGGTE</sequence>
<dbReference type="SUPFAM" id="SSF46626">
    <property type="entry name" value="Cytochrome c"/>
    <property type="match status" value="1"/>
</dbReference>
<feature type="chain" id="PRO_5047016734" evidence="1">
    <location>
        <begin position="22"/>
        <end position="152"/>
    </location>
</feature>
<keyword evidence="3" id="KW-1185">Reference proteome</keyword>
<dbReference type="InterPro" id="IPR036909">
    <property type="entry name" value="Cyt_c-like_dom_sf"/>
</dbReference>
<gene>
    <name evidence="2" type="ORF">K7G82_00805</name>
</gene>
<reference evidence="2 3" key="1">
    <citation type="submission" date="2021-08" db="EMBL/GenBank/DDBJ databases">
        <authorList>
            <person name="Tuo L."/>
        </authorList>
    </citation>
    <scope>NUCLEOTIDE SEQUENCE [LARGE SCALE GENOMIC DNA]</scope>
    <source>
        <strain evidence="2 3">JCM 31229</strain>
    </source>
</reference>
<dbReference type="Gene3D" id="1.10.760.10">
    <property type="entry name" value="Cytochrome c-like domain"/>
    <property type="match status" value="1"/>
</dbReference>
<feature type="signal peptide" evidence="1">
    <location>
        <begin position="1"/>
        <end position="21"/>
    </location>
</feature>
<organism evidence="2 3">
    <name type="scientific">Sphingomonas colocasiae</name>
    <dbReference type="NCBI Taxonomy" id="1848973"/>
    <lineage>
        <taxon>Bacteria</taxon>
        <taxon>Pseudomonadati</taxon>
        <taxon>Pseudomonadota</taxon>
        <taxon>Alphaproteobacteria</taxon>
        <taxon>Sphingomonadales</taxon>
        <taxon>Sphingomonadaceae</taxon>
        <taxon>Sphingomonas</taxon>
    </lineage>
</organism>
<name>A0ABS7PHN9_9SPHN</name>